<dbReference type="OMA" id="HHISPAH"/>
<name>E9EHJ7_METAQ</name>
<dbReference type="SUPFAM" id="SSF52047">
    <property type="entry name" value="RNI-like"/>
    <property type="match status" value="1"/>
</dbReference>
<organism evidence="2">
    <name type="scientific">Metarhizium acridum (strain CQMa 102)</name>
    <dbReference type="NCBI Taxonomy" id="655827"/>
    <lineage>
        <taxon>Eukaryota</taxon>
        <taxon>Fungi</taxon>
        <taxon>Dikarya</taxon>
        <taxon>Ascomycota</taxon>
        <taxon>Pezizomycotina</taxon>
        <taxon>Sordariomycetes</taxon>
        <taxon>Hypocreomycetidae</taxon>
        <taxon>Hypocreales</taxon>
        <taxon>Clavicipitaceae</taxon>
        <taxon>Metarhizium</taxon>
    </lineage>
</organism>
<dbReference type="OrthoDB" id="5426109at2759"/>
<evidence type="ECO:0000313" key="1">
    <source>
        <dbReference type="EMBL" id="EFY84596.1"/>
    </source>
</evidence>
<reference evidence="1 2" key="1">
    <citation type="journal article" date="2011" name="PLoS Genet.">
        <title>Genome sequencing and comparative transcriptomics of the model entomopathogenic fungi Metarhizium anisopliae and M. acridum.</title>
        <authorList>
            <person name="Gao Q."/>
            <person name="Jin K."/>
            <person name="Ying S.H."/>
            <person name="Zhang Y."/>
            <person name="Xiao G."/>
            <person name="Shang Y."/>
            <person name="Duan Z."/>
            <person name="Hu X."/>
            <person name="Xie X.Q."/>
            <person name="Zhou G."/>
            <person name="Peng G."/>
            <person name="Luo Z."/>
            <person name="Huang W."/>
            <person name="Wang B."/>
            <person name="Fang W."/>
            <person name="Wang S."/>
            <person name="Zhong Y."/>
            <person name="Ma L.J."/>
            <person name="St Leger R.J."/>
            <person name="Zhao G.P."/>
            <person name="Pei Y."/>
            <person name="Feng M.G."/>
            <person name="Xia Y."/>
            <person name="Wang C."/>
        </authorList>
    </citation>
    <scope>NUCLEOTIDE SEQUENCE [LARGE SCALE GENOMIC DNA]</scope>
    <source>
        <strain evidence="1 2">CQMa 102</strain>
    </source>
</reference>
<dbReference type="eggNOG" id="ENOG502SMP3">
    <property type="taxonomic scope" value="Eukaryota"/>
</dbReference>
<dbReference type="Proteomes" id="UP000002499">
    <property type="component" value="Unassembled WGS sequence"/>
</dbReference>
<accession>E9EHJ7</accession>
<proteinExistence type="predicted"/>
<dbReference type="Gene3D" id="3.80.10.10">
    <property type="entry name" value="Ribonuclease Inhibitor"/>
    <property type="match status" value="1"/>
</dbReference>
<evidence type="ECO:0000313" key="2">
    <source>
        <dbReference type="Proteomes" id="UP000002499"/>
    </source>
</evidence>
<protein>
    <recommendedName>
        <fullName evidence="3">F-box domain-containing protein</fullName>
    </recommendedName>
</protein>
<keyword evidence="2" id="KW-1185">Reference proteome</keyword>
<sequence>MAYNPPKRTPDPLSIPEIVANIINNVGHVPDLLNCACVGRIWNAEALRRLYEGSVHDMRFRTPDTSSLNCLLVASRERFARNMSFVRHLLVCPETHEDDGSGRASRAACFENCRATRNRRLIKLLLQPRGRRLTSLAIPFEFMRQDWSLLADLLPAPNVEFLAINHCYCRVVTSRITSAVSNGTSNVTLSDAARLLERVRRHRNLEALVLNMIHCASMIPRPAYEALEAEDQQSLWPKLKLLHLANCNQYWLRELPKFKELRAVHLGRPVPYTAGMSKRIGEAIVQCRHLQDIMLDFWKLEDLDVILGIARGCPLLRGVTIRLDDFREVPKLTKSFLFNLLRALPLLELLDIFYHGSILSLDGSALRDIALYCPRLKVLLLPWVRLCLSYSKMTQYYPQQRLEAMEFMGVWLRGRRQSMERNKILTEWRRIFPRLRAMPCEMVSMRFGLQNESDYSADEDMTLNEQGGCILGCSPDWETVHEDFLAALGYKEEDTFEIHALDLKGPTYKLAVNPISIL</sequence>
<dbReference type="AlphaFoldDB" id="E9EHJ7"/>
<evidence type="ECO:0008006" key="3">
    <source>
        <dbReference type="Google" id="ProtNLM"/>
    </source>
</evidence>
<dbReference type="InterPro" id="IPR032675">
    <property type="entry name" value="LRR_dom_sf"/>
</dbReference>
<dbReference type="STRING" id="655827.E9EHJ7"/>
<dbReference type="EMBL" id="GL698615">
    <property type="protein sequence ID" value="EFY84596.1"/>
    <property type="molecule type" value="Genomic_DNA"/>
</dbReference>
<gene>
    <name evidence="1" type="ORF">MAC_09345</name>
</gene>
<dbReference type="InParanoid" id="E9EHJ7"/>
<dbReference type="HOGENOM" id="CLU_038614_0_0_1"/>